<dbReference type="Proteomes" id="UP000199476">
    <property type="component" value="Unassembled WGS sequence"/>
</dbReference>
<dbReference type="EMBL" id="FNGO01000005">
    <property type="protein sequence ID" value="SDL51121.1"/>
    <property type="molecule type" value="Genomic_DNA"/>
</dbReference>
<organism evidence="2 3">
    <name type="scientific">Halarsenatibacter silvermanii</name>
    <dbReference type="NCBI Taxonomy" id="321763"/>
    <lineage>
        <taxon>Bacteria</taxon>
        <taxon>Bacillati</taxon>
        <taxon>Bacillota</taxon>
        <taxon>Clostridia</taxon>
        <taxon>Halanaerobiales</taxon>
        <taxon>Halarsenatibacteraceae</taxon>
        <taxon>Halarsenatibacter</taxon>
    </lineage>
</organism>
<evidence type="ECO:0000256" key="1">
    <source>
        <dbReference type="SAM" id="Phobius"/>
    </source>
</evidence>
<keyword evidence="3" id="KW-1185">Reference proteome</keyword>
<evidence type="ECO:0000313" key="2">
    <source>
        <dbReference type="EMBL" id="SDL51121.1"/>
    </source>
</evidence>
<feature type="transmembrane region" description="Helical" evidence="1">
    <location>
        <begin position="12"/>
        <end position="40"/>
    </location>
</feature>
<reference evidence="2 3" key="1">
    <citation type="submission" date="2016-10" db="EMBL/GenBank/DDBJ databases">
        <authorList>
            <person name="de Groot N.N."/>
        </authorList>
    </citation>
    <scope>NUCLEOTIDE SEQUENCE [LARGE SCALE GENOMIC DNA]</scope>
    <source>
        <strain evidence="2 3">SLAS-1</strain>
    </source>
</reference>
<keyword evidence="1" id="KW-0812">Transmembrane</keyword>
<protein>
    <submittedName>
        <fullName evidence="2">Uncharacterized protein</fullName>
    </submittedName>
</protein>
<proteinExistence type="predicted"/>
<accession>A0A1G9KN32</accession>
<dbReference type="RefSeq" id="WP_089758839.1">
    <property type="nucleotide sequence ID" value="NZ_FNGO01000005.1"/>
</dbReference>
<gene>
    <name evidence="2" type="ORF">SAMN04488692_10561</name>
</gene>
<dbReference type="AlphaFoldDB" id="A0A1G9KN32"/>
<keyword evidence="1" id="KW-0472">Membrane</keyword>
<sequence>MAPIIYYAAGTVFVFFGLVFLSLGSILSGGLSFLIGIYIVNSGVRVSRKNQRKLEEREKLDK</sequence>
<keyword evidence="1" id="KW-1133">Transmembrane helix</keyword>
<dbReference type="STRING" id="321763.SAMN04488692_10561"/>
<evidence type="ECO:0000313" key="3">
    <source>
        <dbReference type="Proteomes" id="UP000199476"/>
    </source>
</evidence>
<name>A0A1G9KN32_9FIRM</name>